<feature type="chain" id="PRO_5041459112" evidence="1">
    <location>
        <begin position="18"/>
        <end position="197"/>
    </location>
</feature>
<protein>
    <submittedName>
        <fullName evidence="2">Uncharacterized protein</fullName>
    </submittedName>
</protein>
<sequence length="197" mass="19415">MRSTIALALFSAAAVFAAPVAKRADGGNAYTGLGGQAIGGSSTEMSQGDGPFGQGNGLADNAKVINAFSGNAGDGGKAKSGDALGGKGAISYSWIDGNWVASGKGGDAYTGLGGVANGGNKGEYHYDKRCFNGQCGSYGYGHNAEGLTKNLKLGQIATGNAGDGGDASSGSAVGGDVAGVRYTADSPRYTGEGIRYY</sequence>
<evidence type="ECO:0000256" key="1">
    <source>
        <dbReference type="SAM" id="SignalP"/>
    </source>
</evidence>
<accession>A0AA38HD13</accession>
<dbReference type="AlphaFoldDB" id="A0AA38HD13"/>
<evidence type="ECO:0000313" key="3">
    <source>
        <dbReference type="Proteomes" id="UP001164286"/>
    </source>
</evidence>
<dbReference type="Proteomes" id="UP001164286">
    <property type="component" value="Unassembled WGS sequence"/>
</dbReference>
<name>A0AA38HD13_9TREE</name>
<gene>
    <name evidence="2" type="ORF">MKK02DRAFT_42509</name>
</gene>
<comment type="caution">
    <text evidence="2">The sequence shown here is derived from an EMBL/GenBank/DDBJ whole genome shotgun (WGS) entry which is preliminary data.</text>
</comment>
<feature type="signal peptide" evidence="1">
    <location>
        <begin position="1"/>
        <end position="17"/>
    </location>
</feature>
<dbReference type="EMBL" id="JAKWFO010000003">
    <property type="protein sequence ID" value="KAI9638121.1"/>
    <property type="molecule type" value="Genomic_DNA"/>
</dbReference>
<dbReference type="RefSeq" id="XP_052947898.1">
    <property type="nucleotide sequence ID" value="XM_053092027.1"/>
</dbReference>
<keyword evidence="3" id="KW-1185">Reference proteome</keyword>
<proteinExistence type="predicted"/>
<reference evidence="2" key="1">
    <citation type="journal article" date="2022" name="G3 (Bethesda)">
        <title>High quality genome of the basidiomycete yeast Dioszegia hungarica PDD-24b-2 isolated from cloud water.</title>
        <authorList>
            <person name="Jarrige D."/>
            <person name="Haridas S."/>
            <person name="Bleykasten-Grosshans C."/>
            <person name="Joly M."/>
            <person name="Nadalig T."/>
            <person name="Sancelme M."/>
            <person name="Vuilleumier S."/>
            <person name="Grigoriev I.V."/>
            <person name="Amato P."/>
            <person name="Bringel F."/>
        </authorList>
    </citation>
    <scope>NUCLEOTIDE SEQUENCE</scope>
    <source>
        <strain evidence="2">PDD-24b-2</strain>
    </source>
</reference>
<dbReference type="GeneID" id="77731232"/>
<evidence type="ECO:0000313" key="2">
    <source>
        <dbReference type="EMBL" id="KAI9638121.1"/>
    </source>
</evidence>
<organism evidence="2 3">
    <name type="scientific">Dioszegia hungarica</name>
    <dbReference type="NCBI Taxonomy" id="4972"/>
    <lineage>
        <taxon>Eukaryota</taxon>
        <taxon>Fungi</taxon>
        <taxon>Dikarya</taxon>
        <taxon>Basidiomycota</taxon>
        <taxon>Agaricomycotina</taxon>
        <taxon>Tremellomycetes</taxon>
        <taxon>Tremellales</taxon>
        <taxon>Bulleribasidiaceae</taxon>
        <taxon>Dioszegia</taxon>
    </lineage>
</organism>
<keyword evidence="1" id="KW-0732">Signal</keyword>